<sequence>MRGVIESTDPPSGEDDAFEVNPVAEAQPSVLQRWLYRLDTFISNERGQAVTLVVLCLVFAFSLAPLVVWACYFSYANAVWRVWLYMSDTGTQHLDVEWQERAVALFLTLLGFAYFAVVVGFVVDAIREKMEELKEGRSQVVEVGHTLMLGWSDKSVTFLEEICLANESEHGGTVVVLADNSKEEMEAILHASLHKRLGTNIIIRHGSPLITADLNRVGAPYARSICVMSSGSDANKSDSNLLRVILTLRSLKELAGHIVVDVCDGDNDALLRLVGGNVVETVESHDIIGGMIVKCSRSPGLSKVYSALLGFGGNEFYIAQWPECDGVPFGELPERFMDAVPIGIQDVTGRVWIKPDKNRQVRAGEGILVLAEDNDTYKAAAPVEIDMGGVLPLEIPTPASQKLLVAGWRRDIRNMLRLIDNLSITGSTVVLMNEVPVAERESTFLDEGFSTASLRHITVEHRVGNPAVRRHVNALDLATFDRYIVVADMQREGNILDSDSHVLATVLTIRSCEDEQNDRKMHHWLADKVAQGVRAHSTAHKKPCIAEILDPRTQKTLEDNQGVGLSSDYIQSNQLVSRMIAMISENRLVKGILDELLSARGASFDVVPFKRYCGRLETLSFFQIAKRALAAANEVVCGYQRVNSLEPSVLNPPHKTTPQTWHDYEFIIIRGGINQRQSQLLMASADAFNYQLKRANFRRFVQGQNAPCDTAIAEATKKDPAFKKTQLSSRMYDLWAMTEEISALLRDGVLPRNAGELVTEY</sequence>
<accession>A0A1V9YQH4</accession>
<evidence type="ECO:0000313" key="9">
    <source>
        <dbReference type="EMBL" id="OQR88022.1"/>
    </source>
</evidence>
<dbReference type="OrthoDB" id="414047at2759"/>
<proteinExistence type="predicted"/>
<evidence type="ECO:0000256" key="1">
    <source>
        <dbReference type="ARBA" id="ARBA00004127"/>
    </source>
</evidence>
<comment type="subcellular location">
    <subcellularLocation>
        <location evidence="1">Endomembrane system</location>
        <topology evidence="1">Multi-pass membrane protein</topology>
    </subcellularLocation>
</comment>
<protein>
    <submittedName>
        <fullName evidence="9">Ion channel</fullName>
    </submittedName>
</protein>
<comment type="caution">
    <text evidence="9">The sequence shown here is derived from an EMBL/GenBank/DDBJ whole genome shotgun (WGS) entry which is preliminary data.</text>
</comment>
<organism evidence="9 10">
    <name type="scientific">Achlya hypogyna</name>
    <name type="common">Oomycete</name>
    <name type="synonym">Protoachlya hypogyna</name>
    <dbReference type="NCBI Taxonomy" id="1202772"/>
    <lineage>
        <taxon>Eukaryota</taxon>
        <taxon>Sar</taxon>
        <taxon>Stramenopiles</taxon>
        <taxon>Oomycota</taxon>
        <taxon>Saprolegniomycetes</taxon>
        <taxon>Saprolegniales</taxon>
        <taxon>Achlyaceae</taxon>
        <taxon>Achlya</taxon>
    </lineage>
</organism>
<dbReference type="InterPro" id="IPR010420">
    <property type="entry name" value="CASTOR/POLLUX/SYM8_dom"/>
</dbReference>
<keyword evidence="4 7" id="KW-1133">Transmembrane helix</keyword>
<dbReference type="GO" id="GO:0006811">
    <property type="term" value="P:monoatomic ion transport"/>
    <property type="evidence" value="ECO:0007669"/>
    <property type="project" value="UniProtKB-KW"/>
</dbReference>
<dbReference type="Gene3D" id="3.40.50.720">
    <property type="entry name" value="NAD(P)-binding Rossmann-like Domain"/>
    <property type="match status" value="1"/>
</dbReference>
<dbReference type="Proteomes" id="UP000243579">
    <property type="component" value="Unassembled WGS sequence"/>
</dbReference>
<evidence type="ECO:0000256" key="2">
    <source>
        <dbReference type="ARBA" id="ARBA00022448"/>
    </source>
</evidence>
<evidence type="ECO:0000256" key="5">
    <source>
        <dbReference type="ARBA" id="ARBA00023065"/>
    </source>
</evidence>
<keyword evidence="2" id="KW-0813">Transport</keyword>
<reference evidence="9 10" key="1">
    <citation type="journal article" date="2014" name="Genome Biol. Evol.">
        <title>The secreted proteins of Achlya hypogyna and Thraustotheca clavata identify the ancestral oomycete secretome and reveal gene acquisitions by horizontal gene transfer.</title>
        <authorList>
            <person name="Misner I."/>
            <person name="Blouin N."/>
            <person name="Leonard G."/>
            <person name="Richards T.A."/>
            <person name="Lane C.E."/>
        </authorList>
    </citation>
    <scope>NUCLEOTIDE SEQUENCE [LARGE SCALE GENOMIC DNA]</scope>
    <source>
        <strain evidence="9 10">ATCC 48635</strain>
    </source>
</reference>
<feature type="transmembrane region" description="Helical" evidence="7">
    <location>
        <begin position="102"/>
        <end position="123"/>
    </location>
</feature>
<evidence type="ECO:0000256" key="4">
    <source>
        <dbReference type="ARBA" id="ARBA00022989"/>
    </source>
</evidence>
<dbReference type="PANTHER" id="PTHR31563">
    <property type="entry name" value="ION CHANNEL POLLUX-RELATED"/>
    <property type="match status" value="1"/>
</dbReference>
<dbReference type="Pfam" id="PF06241">
    <property type="entry name" value="Castor_Poll_mid"/>
    <property type="match status" value="1"/>
</dbReference>
<name>A0A1V9YQH4_ACHHY</name>
<evidence type="ECO:0000256" key="3">
    <source>
        <dbReference type="ARBA" id="ARBA00022692"/>
    </source>
</evidence>
<dbReference type="EMBL" id="JNBR01001415">
    <property type="protein sequence ID" value="OQR88022.1"/>
    <property type="molecule type" value="Genomic_DNA"/>
</dbReference>
<keyword evidence="10" id="KW-1185">Reference proteome</keyword>
<keyword evidence="6 7" id="KW-0472">Membrane</keyword>
<keyword evidence="5" id="KW-0406">Ion transport</keyword>
<evidence type="ECO:0000256" key="7">
    <source>
        <dbReference type="SAM" id="Phobius"/>
    </source>
</evidence>
<dbReference type="PANTHER" id="PTHR31563:SF10">
    <property type="entry name" value="ION CHANNEL POLLUX-RELATED"/>
    <property type="match status" value="1"/>
</dbReference>
<feature type="domain" description="CASTOR/POLLUX/SYM8 ion channel conserved" evidence="8">
    <location>
        <begin position="285"/>
        <end position="382"/>
    </location>
</feature>
<keyword evidence="3 7" id="KW-0812">Transmembrane</keyword>
<gene>
    <name evidence="9" type="ORF">ACHHYP_07702</name>
</gene>
<dbReference type="InterPro" id="IPR044849">
    <property type="entry name" value="CASTOR/POLLUX/SYM8-like"/>
</dbReference>
<dbReference type="GO" id="GO:0012505">
    <property type="term" value="C:endomembrane system"/>
    <property type="evidence" value="ECO:0007669"/>
    <property type="project" value="UniProtKB-SubCell"/>
</dbReference>
<evidence type="ECO:0000313" key="10">
    <source>
        <dbReference type="Proteomes" id="UP000243579"/>
    </source>
</evidence>
<evidence type="ECO:0000256" key="6">
    <source>
        <dbReference type="ARBA" id="ARBA00023136"/>
    </source>
</evidence>
<dbReference type="AlphaFoldDB" id="A0A1V9YQH4"/>
<evidence type="ECO:0000259" key="8">
    <source>
        <dbReference type="Pfam" id="PF06241"/>
    </source>
</evidence>
<feature type="transmembrane region" description="Helical" evidence="7">
    <location>
        <begin position="49"/>
        <end position="75"/>
    </location>
</feature>